<name>A0A8J8NSV6_HALGN</name>
<feature type="region of interest" description="Disordered" evidence="1">
    <location>
        <begin position="62"/>
        <end position="83"/>
    </location>
</feature>
<sequence length="283" mass="32655">MLLKHPVSQMSHYQDPVYSPYTTVDPQLSRAMPIVRGRQHSPSPSLLKASSLIMRNDFHITPGVGATPERNAHTNRNELATPQKGSPHFYNGVIVPSFDKRISVVPYYKPTIVQTKPHIPIDQAMTIPLQNVAKAQLSKEQLLREMQRHCEGCGLGYRDPQMGVYGRRCSAVVLDLWYEPIARIFHLKEKPGRHHCQMIQNAKKSFYLTDDSGVLHEYFYDSYEGWYIRSYFQGFKVNYTSESSSKYRQCDMGLELNTQSYKRVMEEVGVIKGKSYKEKDLWD</sequence>
<evidence type="ECO:0000313" key="3">
    <source>
        <dbReference type="Proteomes" id="UP000785679"/>
    </source>
</evidence>
<organism evidence="2 3">
    <name type="scientific">Halteria grandinella</name>
    <dbReference type="NCBI Taxonomy" id="5974"/>
    <lineage>
        <taxon>Eukaryota</taxon>
        <taxon>Sar</taxon>
        <taxon>Alveolata</taxon>
        <taxon>Ciliophora</taxon>
        <taxon>Intramacronucleata</taxon>
        <taxon>Spirotrichea</taxon>
        <taxon>Stichotrichia</taxon>
        <taxon>Sporadotrichida</taxon>
        <taxon>Halteriidae</taxon>
        <taxon>Halteria</taxon>
    </lineage>
</organism>
<evidence type="ECO:0000313" key="2">
    <source>
        <dbReference type="EMBL" id="TNV81352.1"/>
    </source>
</evidence>
<dbReference type="AlphaFoldDB" id="A0A8J8NSV6"/>
<dbReference type="Proteomes" id="UP000785679">
    <property type="component" value="Unassembled WGS sequence"/>
</dbReference>
<comment type="caution">
    <text evidence="2">The sequence shown here is derived from an EMBL/GenBank/DDBJ whole genome shotgun (WGS) entry which is preliminary data.</text>
</comment>
<protein>
    <submittedName>
        <fullName evidence="2">Uncharacterized protein</fullName>
    </submittedName>
</protein>
<dbReference type="EMBL" id="RRYP01006259">
    <property type="protein sequence ID" value="TNV81352.1"/>
    <property type="molecule type" value="Genomic_DNA"/>
</dbReference>
<keyword evidence="3" id="KW-1185">Reference proteome</keyword>
<reference evidence="2" key="1">
    <citation type="submission" date="2019-06" db="EMBL/GenBank/DDBJ databases">
        <authorList>
            <person name="Zheng W."/>
        </authorList>
    </citation>
    <scope>NUCLEOTIDE SEQUENCE</scope>
    <source>
        <strain evidence="2">QDHG01</strain>
    </source>
</reference>
<accession>A0A8J8NSV6</accession>
<gene>
    <name evidence="2" type="ORF">FGO68_gene15071</name>
</gene>
<proteinExistence type="predicted"/>
<evidence type="ECO:0000256" key="1">
    <source>
        <dbReference type="SAM" id="MobiDB-lite"/>
    </source>
</evidence>